<organism evidence="1 2">
    <name type="scientific">Phaeocystidibacter marisrubri</name>
    <dbReference type="NCBI Taxonomy" id="1577780"/>
    <lineage>
        <taxon>Bacteria</taxon>
        <taxon>Pseudomonadati</taxon>
        <taxon>Bacteroidota</taxon>
        <taxon>Flavobacteriia</taxon>
        <taxon>Flavobacteriales</taxon>
        <taxon>Phaeocystidibacteraceae</taxon>
        <taxon>Phaeocystidibacter</taxon>
    </lineage>
</organism>
<dbReference type="EMBL" id="WBVQ01000001">
    <property type="protein sequence ID" value="KAB2816844.1"/>
    <property type="molecule type" value="Genomic_DNA"/>
</dbReference>
<dbReference type="AlphaFoldDB" id="A0A6L3ZG69"/>
<reference evidence="1 2" key="1">
    <citation type="submission" date="2019-10" db="EMBL/GenBank/DDBJ databases">
        <title>Genome sequence of Phaeocystidibacter marisrubri JCM30614 (type strain).</title>
        <authorList>
            <person name="Bowman J.P."/>
        </authorList>
    </citation>
    <scope>NUCLEOTIDE SEQUENCE [LARGE SCALE GENOMIC DNA]</scope>
    <source>
        <strain evidence="1 2">JCM 30614</strain>
    </source>
</reference>
<dbReference type="OrthoDB" id="976022at2"/>
<keyword evidence="2" id="KW-1185">Reference proteome</keyword>
<comment type="caution">
    <text evidence="1">The sequence shown here is derived from an EMBL/GenBank/DDBJ whole genome shotgun (WGS) entry which is preliminary data.</text>
</comment>
<accession>A0A6L3ZG69</accession>
<protein>
    <recommendedName>
        <fullName evidence="3">Gliding motility lipoprotein GldB</fullName>
    </recommendedName>
</protein>
<gene>
    <name evidence="1" type="ORF">F8C82_00150</name>
</gene>
<dbReference type="RefSeq" id="WP_151691416.1">
    <property type="nucleotide sequence ID" value="NZ_BMGX01000002.1"/>
</dbReference>
<name>A0A6L3ZG69_9FLAO</name>
<dbReference type="InterPro" id="IPR019853">
    <property type="entry name" value="GldB-like"/>
</dbReference>
<evidence type="ECO:0000313" key="1">
    <source>
        <dbReference type="EMBL" id="KAB2816844.1"/>
    </source>
</evidence>
<evidence type="ECO:0000313" key="2">
    <source>
        <dbReference type="Proteomes" id="UP000484164"/>
    </source>
</evidence>
<dbReference type="PROSITE" id="PS51257">
    <property type="entry name" value="PROKAR_LIPOPROTEIN"/>
    <property type="match status" value="1"/>
</dbReference>
<proteinExistence type="predicted"/>
<evidence type="ECO:0008006" key="3">
    <source>
        <dbReference type="Google" id="ProtNLM"/>
    </source>
</evidence>
<sequence>MKRTFHKSIGFCAPALLFLGACDSNRLDVDVSDISAGVQIEHFADAYYGGDSADFYSKLPSLREMCPEYFVGTDSLIWVDRRFNKSLVQLYNDSKIGIPEAKMERVEAELENGFKHLHYYFPNEGEFTVFTYISNLFFSSPVLVNDSTNTVFIGLDLYLGIDHPAYKPVPEYIARRFNSQYIAPDVFGEIALEKLGESEVDETLIHDMIRMGIARYFQEAMLPTTPPHLFFGYSKDEFDFCTSHEVNIYTYFVENQLLFDSSIDSKRRFMFEAPFSKFYADIDNESPGRVGEWLGWKIVHSYMDAHPNTSLDDLLNMTDYETLFRESRYKPVR</sequence>
<dbReference type="Proteomes" id="UP000484164">
    <property type="component" value="Unassembled WGS sequence"/>
</dbReference>
<dbReference type="Pfam" id="PF25594">
    <property type="entry name" value="GldB_lipo"/>
    <property type="match status" value="1"/>
</dbReference>